<sequence>MGFPVLGEIAGNFSPQEGKAILRSSYRQHRSSMLKTFCYLGIMPLFCREGLSKYSLISVKDIDPVLLTIKNVAVLTLSKWTFKLALICPSLSPLHVDFQLCNLKDMWWIDDSDERFDIHTLVSLEQLFITINYIGTDLPESTAIYSIQVGRTAEFRHLKLIKLEGFNAIKQI</sequence>
<gene>
    <name evidence="1" type="ORF">K2173_014520</name>
</gene>
<name>A0AAV8S561_9ROSI</name>
<reference evidence="1 2" key="1">
    <citation type="submission" date="2021-09" db="EMBL/GenBank/DDBJ databases">
        <title>Genomic insights and catalytic innovation underlie evolution of tropane alkaloids biosynthesis.</title>
        <authorList>
            <person name="Wang Y.-J."/>
            <person name="Tian T."/>
            <person name="Huang J.-P."/>
            <person name="Huang S.-X."/>
        </authorList>
    </citation>
    <scope>NUCLEOTIDE SEQUENCE [LARGE SCALE GENOMIC DNA]</scope>
    <source>
        <strain evidence="1">KIB-2018</strain>
        <tissue evidence="1">Leaf</tissue>
    </source>
</reference>
<proteinExistence type="predicted"/>
<protein>
    <submittedName>
        <fullName evidence="1">Uncharacterized protein</fullName>
    </submittedName>
</protein>
<evidence type="ECO:0000313" key="1">
    <source>
        <dbReference type="EMBL" id="KAJ8747283.1"/>
    </source>
</evidence>
<evidence type="ECO:0000313" key="2">
    <source>
        <dbReference type="Proteomes" id="UP001159364"/>
    </source>
</evidence>
<dbReference type="Proteomes" id="UP001159364">
    <property type="component" value="Unassembled WGS sequence"/>
</dbReference>
<dbReference type="AlphaFoldDB" id="A0AAV8S561"/>
<organism evidence="1 2">
    <name type="scientific">Erythroxylum novogranatense</name>
    <dbReference type="NCBI Taxonomy" id="1862640"/>
    <lineage>
        <taxon>Eukaryota</taxon>
        <taxon>Viridiplantae</taxon>
        <taxon>Streptophyta</taxon>
        <taxon>Embryophyta</taxon>
        <taxon>Tracheophyta</taxon>
        <taxon>Spermatophyta</taxon>
        <taxon>Magnoliopsida</taxon>
        <taxon>eudicotyledons</taxon>
        <taxon>Gunneridae</taxon>
        <taxon>Pentapetalae</taxon>
        <taxon>rosids</taxon>
        <taxon>fabids</taxon>
        <taxon>Malpighiales</taxon>
        <taxon>Erythroxylaceae</taxon>
        <taxon>Erythroxylum</taxon>
    </lineage>
</organism>
<keyword evidence="2" id="KW-1185">Reference proteome</keyword>
<comment type="caution">
    <text evidence="1">The sequence shown here is derived from an EMBL/GenBank/DDBJ whole genome shotgun (WGS) entry which is preliminary data.</text>
</comment>
<dbReference type="EMBL" id="JAIWQS010000202">
    <property type="protein sequence ID" value="KAJ8747283.1"/>
    <property type="molecule type" value="Genomic_DNA"/>
</dbReference>
<accession>A0AAV8S561</accession>